<evidence type="ECO:0000313" key="4">
    <source>
        <dbReference type="Proteomes" id="UP001589836"/>
    </source>
</evidence>
<name>A0ABV6LTQ2_9BACI</name>
<dbReference type="PANTHER" id="PTHR41287:SF1">
    <property type="entry name" value="PROTEIN YMFN"/>
    <property type="match status" value="1"/>
</dbReference>
<dbReference type="Proteomes" id="UP001589836">
    <property type="component" value="Unassembled WGS sequence"/>
</dbReference>
<evidence type="ECO:0000313" key="3">
    <source>
        <dbReference type="EMBL" id="MFC0525786.1"/>
    </source>
</evidence>
<accession>A0ABV6LTQ2</accession>
<keyword evidence="4" id="KW-1185">Reference proteome</keyword>
<evidence type="ECO:0000259" key="2">
    <source>
        <dbReference type="Pfam" id="PF20441"/>
    </source>
</evidence>
<gene>
    <name evidence="3" type="ORF">ACFFGV_19595</name>
</gene>
<dbReference type="Pfam" id="PF20441">
    <property type="entry name" value="TerL_nuclease"/>
    <property type="match status" value="1"/>
</dbReference>
<dbReference type="InterPro" id="IPR005021">
    <property type="entry name" value="Terminase_largesu-like"/>
</dbReference>
<evidence type="ECO:0000259" key="1">
    <source>
        <dbReference type="Pfam" id="PF03354"/>
    </source>
</evidence>
<reference evidence="3 4" key="1">
    <citation type="submission" date="2024-09" db="EMBL/GenBank/DDBJ databases">
        <authorList>
            <person name="Sun Q."/>
            <person name="Mori K."/>
        </authorList>
    </citation>
    <scope>NUCLEOTIDE SEQUENCE [LARGE SCALE GENOMIC DNA]</scope>
    <source>
        <strain evidence="3 4">NCAIM B.02529</strain>
    </source>
</reference>
<feature type="domain" description="Terminase large subunit-like endonuclease" evidence="2">
    <location>
        <begin position="249"/>
        <end position="523"/>
    </location>
</feature>
<dbReference type="Pfam" id="PF03354">
    <property type="entry name" value="TerL_ATPase"/>
    <property type="match status" value="1"/>
</dbReference>
<dbReference type="InterPro" id="IPR027417">
    <property type="entry name" value="P-loop_NTPase"/>
</dbReference>
<organism evidence="3 4">
    <name type="scientific">Pontibacillus salicampi</name>
    <dbReference type="NCBI Taxonomy" id="1449801"/>
    <lineage>
        <taxon>Bacteria</taxon>
        <taxon>Bacillati</taxon>
        <taxon>Bacillota</taxon>
        <taxon>Bacilli</taxon>
        <taxon>Bacillales</taxon>
        <taxon>Bacillaceae</taxon>
        <taxon>Pontibacillus</taxon>
    </lineage>
</organism>
<dbReference type="InterPro" id="IPR046461">
    <property type="entry name" value="TerL_ATPase"/>
</dbReference>
<dbReference type="InterPro" id="IPR046462">
    <property type="entry name" value="TerL_nuclease"/>
</dbReference>
<dbReference type="RefSeq" id="WP_377351486.1">
    <property type="nucleotide sequence ID" value="NZ_JBHLTP010000022.1"/>
</dbReference>
<dbReference type="PANTHER" id="PTHR41287">
    <property type="match status" value="1"/>
</dbReference>
<comment type="caution">
    <text evidence="3">The sequence shown here is derived from an EMBL/GenBank/DDBJ whole genome shotgun (WGS) entry which is preliminary data.</text>
</comment>
<keyword evidence="3" id="KW-0255">Endonuclease</keyword>
<proteinExistence type="predicted"/>
<protein>
    <submittedName>
        <fullName evidence="3">Terminase TerL endonuclease subunit</fullName>
    </submittedName>
</protein>
<feature type="domain" description="Terminase large subunit-like ATPase" evidence="1">
    <location>
        <begin position="69"/>
        <end position="239"/>
    </location>
</feature>
<dbReference type="Gene3D" id="3.40.50.300">
    <property type="entry name" value="P-loop containing nucleotide triphosphate hydrolases"/>
    <property type="match status" value="1"/>
</dbReference>
<keyword evidence="3" id="KW-0378">Hydrolase</keyword>
<keyword evidence="3" id="KW-0540">Nuclease</keyword>
<dbReference type="GO" id="GO:0004519">
    <property type="term" value="F:endonuclease activity"/>
    <property type="evidence" value="ECO:0007669"/>
    <property type="project" value="UniProtKB-KW"/>
</dbReference>
<sequence>MSSKIKYNEHIDRYINKVKSGEIIVSQEVRLLIDYVQLKLDRDDVYIDGEEINEAIDNIEKYFPFKLLDWQKFITAFVVGVFYEDGSLVFNEFFIMMGRGAGKNGFIAALSFYLISKQKIKNYDVGIVATSESQAKTSFMDVWNVLDDNWKKLHKFFKKTLEIIGFYKTKSKLKYYTNNARTKDGLRPGAIIFDEVHAYESEDNIKVFTSALGKVQRPRRFYITTDGYIRDGFLDQMKEESSMLLKGEIKKSKLFPFICKLDDKEEVHDFRKWEKANPSINHFPDLKEEMETEYHNLEHRKSAKIEFMTKRMNVPSQDAYDLVAEWEKIKATNQTMPDLKGVTCIGAIDYSDTKDFAAVGLLFKQGNKRYWKHHTFINQKSLDANNFKVDLERAKSEGLVTIIKDETNRPEHIADWFAEQAKYYHIKLITSDLYRINYLREEFDKMGFNKLEIARSGTKTHTMLRPIIEDLFAYENIIYGDDLMMRWYTNNVYIKRDAKENITYEKIEPRLRKTDGFFALLHALQFEEQLPKQVNIKPFKTMVF</sequence>
<dbReference type="EMBL" id="JBHLTP010000022">
    <property type="protein sequence ID" value="MFC0525786.1"/>
    <property type="molecule type" value="Genomic_DNA"/>
</dbReference>